<evidence type="ECO:0000256" key="3">
    <source>
        <dbReference type="ARBA" id="ARBA00022448"/>
    </source>
</evidence>
<evidence type="ECO:0000256" key="5">
    <source>
        <dbReference type="ARBA" id="ARBA00022692"/>
    </source>
</evidence>
<evidence type="ECO:0000256" key="10">
    <source>
        <dbReference type="ARBA" id="ARBA00023180"/>
    </source>
</evidence>
<evidence type="ECO:0000313" key="17">
    <source>
        <dbReference type="Proteomes" id="UP000198287"/>
    </source>
</evidence>
<feature type="transmembrane region" description="Helical" evidence="13">
    <location>
        <begin position="306"/>
        <end position="324"/>
    </location>
</feature>
<keyword evidence="6 13" id="KW-1133">Transmembrane helix</keyword>
<dbReference type="SUPFAM" id="SSF53850">
    <property type="entry name" value="Periplasmic binding protein-like II"/>
    <property type="match status" value="1"/>
</dbReference>
<feature type="domain" description="Ionotropic glutamate receptor L-glutamate and glycine-binding" evidence="15">
    <location>
        <begin position="139"/>
        <end position="213"/>
    </location>
</feature>
<dbReference type="Gene3D" id="1.10.287.70">
    <property type="match status" value="1"/>
</dbReference>
<dbReference type="Gene3D" id="3.40.190.10">
    <property type="entry name" value="Periplasmic binding protein-like II"/>
    <property type="match status" value="1"/>
</dbReference>
<keyword evidence="10" id="KW-0325">Glycoprotein</keyword>
<dbReference type="PANTHER" id="PTHR42643:SF24">
    <property type="entry name" value="IONOTROPIC RECEPTOR 60A"/>
    <property type="match status" value="1"/>
</dbReference>
<dbReference type="OrthoDB" id="6506757at2759"/>
<dbReference type="EMBL" id="LNIX01000015">
    <property type="protein sequence ID" value="OXA46378.1"/>
    <property type="molecule type" value="Genomic_DNA"/>
</dbReference>
<sequence length="569" mass="64499">MCYKIYKVLSLDGKIGTITPPYLPLSAKNSDPWIYITLNPALLEPLLLSRTLPARTKYKLGLSLNKNRDELVIRSVCYFCDAGRPVVLTMPVQSPATFNYFPDYVVNLRGKVLRVVFPLILGRVEVPPPYEGVNNAKRGMWKTLFDEFLMPKFNFSYTMFLATGKGTGLELPNGTWVGTVGDVVADRADIAIITAMTDKRIKVVTFTNTFFDINYLNFITTEGTRVFSPAVLLWPFDVVMWSFIGASTVAAFLIFKLINKAMAASHVEVKNIPPNNPTWGMRRQVFFVLTSYLDQDCGGMPSFTPLRCFVALWLFFTLIITTVYRSKMVSFLAFPVMERLPLTFEQLVASDYEVGFLKHGDSAYNTLKASTDPVYVKLLNDMEIITGNGLECLERAVAKKYACIAYALATIYLKARNLSDSEIRKLVFAPETTYNIFMGLVLEAGSIYKESFDRWIGWTRPFHLADLWEANDMYYNVRLPKRAWWLATNQTDKLALSDTAGNDNLTLKHISGAFYTLTVCLAICAIVFIHEVISFHAKMTEKAGRLRRLFRNSDDQKLIMVVDTFKSQI</sequence>
<keyword evidence="4" id="KW-1003">Cell membrane</keyword>
<evidence type="ECO:0000313" key="16">
    <source>
        <dbReference type="EMBL" id="OXA46378.1"/>
    </source>
</evidence>
<organism evidence="16 17">
    <name type="scientific">Folsomia candida</name>
    <name type="common">Springtail</name>
    <dbReference type="NCBI Taxonomy" id="158441"/>
    <lineage>
        <taxon>Eukaryota</taxon>
        <taxon>Metazoa</taxon>
        <taxon>Ecdysozoa</taxon>
        <taxon>Arthropoda</taxon>
        <taxon>Hexapoda</taxon>
        <taxon>Collembola</taxon>
        <taxon>Entomobryomorpha</taxon>
        <taxon>Isotomoidea</taxon>
        <taxon>Isotomidae</taxon>
        <taxon>Proisotominae</taxon>
        <taxon>Folsomia</taxon>
    </lineage>
</organism>
<keyword evidence="17" id="KW-1185">Reference proteome</keyword>
<evidence type="ECO:0000256" key="1">
    <source>
        <dbReference type="ARBA" id="ARBA00004651"/>
    </source>
</evidence>
<dbReference type="InterPro" id="IPR052192">
    <property type="entry name" value="Insect_Ionotropic_Sensory_Rcpt"/>
</dbReference>
<keyword evidence="8 13" id="KW-0472">Membrane</keyword>
<evidence type="ECO:0000256" key="13">
    <source>
        <dbReference type="SAM" id="Phobius"/>
    </source>
</evidence>
<evidence type="ECO:0000256" key="9">
    <source>
        <dbReference type="ARBA" id="ARBA00023170"/>
    </source>
</evidence>
<dbReference type="InterPro" id="IPR001320">
    <property type="entry name" value="Iontro_rcpt_C"/>
</dbReference>
<keyword evidence="3" id="KW-0813">Transport</keyword>
<dbReference type="GO" id="GO:0005886">
    <property type="term" value="C:plasma membrane"/>
    <property type="evidence" value="ECO:0007669"/>
    <property type="project" value="UniProtKB-SubCell"/>
</dbReference>
<keyword evidence="9 16" id="KW-0675">Receptor</keyword>
<comment type="similarity">
    <text evidence="2">Belongs to the glutamate-gated ion channel (TC 1.A.10.1) family.</text>
</comment>
<protein>
    <submittedName>
        <fullName evidence="16">Glutamate receptor ionotropic, delta-1</fullName>
    </submittedName>
</protein>
<comment type="subcellular location">
    <subcellularLocation>
        <location evidence="1">Cell membrane</location>
        <topology evidence="1">Multi-pass membrane protein</topology>
    </subcellularLocation>
</comment>
<gene>
    <name evidence="16" type="ORF">Fcan01_18894</name>
</gene>
<evidence type="ECO:0000256" key="6">
    <source>
        <dbReference type="ARBA" id="ARBA00022989"/>
    </source>
</evidence>
<keyword evidence="7" id="KW-0406">Ion transport</keyword>
<keyword evidence="5 13" id="KW-0812">Transmembrane</keyword>
<proteinExistence type="inferred from homology"/>
<accession>A0A226DMZ2</accession>
<comment type="caution">
    <text evidence="16">The sequence shown here is derived from an EMBL/GenBank/DDBJ whole genome shotgun (WGS) entry which is preliminary data.</text>
</comment>
<dbReference type="InterPro" id="IPR019594">
    <property type="entry name" value="Glu/Gly-bd"/>
</dbReference>
<reference evidence="16 17" key="1">
    <citation type="submission" date="2015-12" db="EMBL/GenBank/DDBJ databases">
        <title>The genome of Folsomia candida.</title>
        <authorList>
            <person name="Faddeeva A."/>
            <person name="Derks M.F."/>
            <person name="Anvar Y."/>
            <person name="Smit S."/>
            <person name="Van Straalen N."/>
            <person name="Roelofs D."/>
        </authorList>
    </citation>
    <scope>NUCLEOTIDE SEQUENCE [LARGE SCALE GENOMIC DNA]</scope>
    <source>
        <strain evidence="16 17">VU population</strain>
        <tissue evidence="16">Whole body</tissue>
    </source>
</reference>
<evidence type="ECO:0000256" key="2">
    <source>
        <dbReference type="ARBA" id="ARBA00008685"/>
    </source>
</evidence>
<dbReference type="PANTHER" id="PTHR42643">
    <property type="entry name" value="IONOTROPIC RECEPTOR 20A-RELATED"/>
    <property type="match status" value="1"/>
</dbReference>
<evidence type="ECO:0000256" key="11">
    <source>
        <dbReference type="ARBA" id="ARBA00023286"/>
    </source>
</evidence>
<feature type="domain" description="Ionotropic glutamate receptor C-terminal" evidence="14">
    <location>
        <begin position="240"/>
        <end position="519"/>
    </location>
</feature>
<evidence type="ECO:0000256" key="4">
    <source>
        <dbReference type="ARBA" id="ARBA00022475"/>
    </source>
</evidence>
<feature type="transmembrane region" description="Helical" evidence="13">
    <location>
        <begin position="232"/>
        <end position="255"/>
    </location>
</feature>
<dbReference type="AlphaFoldDB" id="A0A226DMZ2"/>
<dbReference type="Pfam" id="PF00060">
    <property type="entry name" value="Lig_chan"/>
    <property type="match status" value="1"/>
</dbReference>
<dbReference type="GO" id="GO:0015276">
    <property type="term" value="F:ligand-gated monoatomic ion channel activity"/>
    <property type="evidence" value="ECO:0007669"/>
    <property type="project" value="InterPro"/>
</dbReference>
<evidence type="ECO:0000256" key="12">
    <source>
        <dbReference type="ARBA" id="ARBA00023303"/>
    </source>
</evidence>
<evidence type="ECO:0000256" key="7">
    <source>
        <dbReference type="ARBA" id="ARBA00023065"/>
    </source>
</evidence>
<dbReference type="Proteomes" id="UP000198287">
    <property type="component" value="Unassembled WGS sequence"/>
</dbReference>
<dbReference type="Pfam" id="PF10613">
    <property type="entry name" value="Lig_chan-Glu_bd"/>
    <property type="match status" value="1"/>
</dbReference>
<keyword evidence="12" id="KW-0407">Ion channel</keyword>
<feature type="transmembrane region" description="Helical" evidence="13">
    <location>
        <begin position="513"/>
        <end position="537"/>
    </location>
</feature>
<name>A0A226DMZ2_FOLCA</name>
<dbReference type="GO" id="GO:0050906">
    <property type="term" value="P:detection of stimulus involved in sensory perception"/>
    <property type="evidence" value="ECO:0007669"/>
    <property type="project" value="UniProtKB-ARBA"/>
</dbReference>
<evidence type="ECO:0000259" key="15">
    <source>
        <dbReference type="Pfam" id="PF10613"/>
    </source>
</evidence>
<evidence type="ECO:0000256" key="8">
    <source>
        <dbReference type="ARBA" id="ARBA00023136"/>
    </source>
</evidence>
<keyword evidence="11" id="KW-1071">Ligand-gated ion channel</keyword>
<evidence type="ECO:0000259" key="14">
    <source>
        <dbReference type="Pfam" id="PF00060"/>
    </source>
</evidence>